<accession>A0ACC3BK12</accession>
<evidence type="ECO:0000313" key="2">
    <source>
        <dbReference type="Proteomes" id="UP000798662"/>
    </source>
</evidence>
<evidence type="ECO:0000313" key="1">
    <source>
        <dbReference type="EMBL" id="KAK1858299.1"/>
    </source>
</evidence>
<comment type="caution">
    <text evidence="1">The sequence shown here is derived from an EMBL/GenBank/DDBJ whole genome shotgun (WGS) entry which is preliminary data.</text>
</comment>
<gene>
    <name evidence="1" type="ORF">I4F81_000908</name>
</gene>
<protein>
    <submittedName>
        <fullName evidence="1">Uncharacterized protein</fullName>
    </submittedName>
</protein>
<proteinExistence type="predicted"/>
<organism evidence="1 2">
    <name type="scientific">Pyropia yezoensis</name>
    <name type="common">Susabi-nori</name>
    <name type="synonym">Porphyra yezoensis</name>
    <dbReference type="NCBI Taxonomy" id="2788"/>
    <lineage>
        <taxon>Eukaryota</taxon>
        <taxon>Rhodophyta</taxon>
        <taxon>Bangiophyceae</taxon>
        <taxon>Bangiales</taxon>
        <taxon>Bangiaceae</taxon>
        <taxon>Pyropia</taxon>
    </lineage>
</organism>
<dbReference type="EMBL" id="CM020618">
    <property type="protein sequence ID" value="KAK1858299.1"/>
    <property type="molecule type" value="Genomic_DNA"/>
</dbReference>
<reference evidence="1" key="1">
    <citation type="submission" date="2019-11" db="EMBL/GenBank/DDBJ databases">
        <title>Nori genome reveals adaptations in red seaweeds to the harsh intertidal environment.</title>
        <authorList>
            <person name="Wang D."/>
            <person name="Mao Y."/>
        </authorList>
    </citation>
    <scope>NUCLEOTIDE SEQUENCE</scope>
    <source>
        <tissue evidence="1">Gametophyte</tissue>
    </source>
</reference>
<sequence length="124" mass="13639">MYDTPYPPIPMALVGVVKHGWTDSTVVGPLDARAYYLGMLAVDPSWQSRGVGAALADRVEAMATAAGAPRVVMDVLDVRSELLTWYERRGYVRTGGGTPARPFIEEKGERLLVDCQFVVLEKRL</sequence>
<keyword evidence="2" id="KW-1185">Reference proteome</keyword>
<name>A0ACC3BK12_PYRYE</name>
<dbReference type="Proteomes" id="UP000798662">
    <property type="component" value="Chromosome 1"/>
</dbReference>